<comment type="caution">
    <text evidence="2">The sequence shown here is derived from an EMBL/GenBank/DDBJ whole genome shotgun (WGS) entry which is preliminary data.</text>
</comment>
<dbReference type="Proteomes" id="UP000314294">
    <property type="component" value="Unassembled WGS sequence"/>
</dbReference>
<dbReference type="EMBL" id="SRLO01000646">
    <property type="protein sequence ID" value="TNN49677.1"/>
    <property type="molecule type" value="Genomic_DNA"/>
</dbReference>
<feature type="domain" description="MIOS-like alpha-solenoid" evidence="1">
    <location>
        <begin position="13"/>
        <end position="119"/>
    </location>
</feature>
<dbReference type="InterPro" id="IPR037593">
    <property type="entry name" value="MIOS/Sea4"/>
</dbReference>
<dbReference type="AlphaFoldDB" id="A0A4Z2G7W8"/>
<name>A0A4Z2G7W8_9TELE</name>
<evidence type="ECO:0000259" key="1">
    <source>
        <dbReference type="Pfam" id="PF21719"/>
    </source>
</evidence>
<dbReference type="PANTHER" id="PTHR16453">
    <property type="entry name" value="WD40 DOMAIN-CONTAINING PROTEIN MIO FAMILY MEMBER"/>
    <property type="match status" value="1"/>
</dbReference>
<evidence type="ECO:0000313" key="3">
    <source>
        <dbReference type="Proteomes" id="UP000314294"/>
    </source>
</evidence>
<evidence type="ECO:0000313" key="2">
    <source>
        <dbReference type="EMBL" id="TNN49677.1"/>
    </source>
</evidence>
<organism evidence="2 3">
    <name type="scientific">Liparis tanakae</name>
    <name type="common">Tanaka's snailfish</name>
    <dbReference type="NCBI Taxonomy" id="230148"/>
    <lineage>
        <taxon>Eukaryota</taxon>
        <taxon>Metazoa</taxon>
        <taxon>Chordata</taxon>
        <taxon>Craniata</taxon>
        <taxon>Vertebrata</taxon>
        <taxon>Euteleostomi</taxon>
        <taxon>Actinopterygii</taxon>
        <taxon>Neopterygii</taxon>
        <taxon>Teleostei</taxon>
        <taxon>Neoteleostei</taxon>
        <taxon>Acanthomorphata</taxon>
        <taxon>Eupercaria</taxon>
        <taxon>Perciformes</taxon>
        <taxon>Cottioidei</taxon>
        <taxon>Cottales</taxon>
        <taxon>Liparidae</taxon>
        <taxon>Liparis</taxon>
    </lineage>
</organism>
<dbReference type="PANTHER" id="PTHR16453:SF9">
    <property type="entry name" value="GATOR COMPLEX PROTEIN MIOS"/>
    <property type="match status" value="1"/>
</dbReference>
<dbReference type="OrthoDB" id="341486at2759"/>
<dbReference type="GO" id="GO:0034198">
    <property type="term" value="P:cellular response to amino acid starvation"/>
    <property type="evidence" value="ECO:0007669"/>
    <property type="project" value="TreeGrafter"/>
</dbReference>
<protein>
    <submittedName>
        <fullName evidence="2">WD repeat-containing protein mio</fullName>
    </submittedName>
</protein>
<gene>
    <name evidence="2" type="primary">mios_1</name>
    <name evidence="2" type="ORF">EYF80_040127</name>
</gene>
<keyword evidence="3" id="KW-1185">Reference proteome</keyword>
<dbReference type="GO" id="GO:1904263">
    <property type="term" value="P:positive regulation of TORC1 signaling"/>
    <property type="evidence" value="ECO:0007669"/>
    <property type="project" value="TreeGrafter"/>
</dbReference>
<reference evidence="2 3" key="1">
    <citation type="submission" date="2019-03" db="EMBL/GenBank/DDBJ databases">
        <title>First draft genome of Liparis tanakae, snailfish: a comprehensive survey of snailfish specific genes.</title>
        <authorList>
            <person name="Kim W."/>
            <person name="Song I."/>
            <person name="Jeong J.-H."/>
            <person name="Kim D."/>
            <person name="Kim S."/>
            <person name="Ryu S."/>
            <person name="Song J.Y."/>
            <person name="Lee S.K."/>
        </authorList>
    </citation>
    <scope>NUCLEOTIDE SEQUENCE [LARGE SCALE GENOMIC DNA]</scope>
    <source>
        <tissue evidence="2">Muscle</tissue>
    </source>
</reference>
<accession>A0A4Z2G7W8</accession>
<dbReference type="InterPro" id="IPR049092">
    <property type="entry name" value="MIOS_a-sol"/>
</dbReference>
<sequence length="285" mass="31976">MKQCADDAELKLQGNKQAVVYSGIKNIVKTSSGTTESHKCWSGSDRQSDVPRYHSEERCLALRLCGWISRGPDIDVEVFLRSLEHEREWERAAAVALFNLDIRRAIQILNKGATADEGEWFESSVAVRDRVAFACMFLSDAQLPRYIDKLTNEMKEAGNLEGILLTGLTKDGVDLMESYVDRTGDVQTASFCMLKGSPGDVLKDPRVQCWIENYRNLLDAWRFWHTRADFDIHRGKQDPSSKPLAQVFVSCNFCGKSISYSCSAMPHQGRGFSQYGVSGSPTKSK</sequence>
<dbReference type="Pfam" id="PF21719">
    <property type="entry name" value="MIOS_a-sol"/>
    <property type="match status" value="1"/>
</dbReference>
<proteinExistence type="predicted"/>
<dbReference type="GO" id="GO:0005737">
    <property type="term" value="C:cytoplasm"/>
    <property type="evidence" value="ECO:0007669"/>
    <property type="project" value="TreeGrafter"/>
</dbReference>